<evidence type="ECO:0000259" key="9">
    <source>
        <dbReference type="PROSITE" id="PS50888"/>
    </source>
</evidence>
<dbReference type="EMBL" id="VXIV02002718">
    <property type="protein sequence ID" value="KAF6023418.1"/>
    <property type="molecule type" value="Genomic_DNA"/>
</dbReference>
<protein>
    <submittedName>
        <fullName evidence="10">MITF</fullName>
    </submittedName>
</protein>
<keyword evidence="5" id="KW-0804">Transcription</keyword>
<organism evidence="10 11">
    <name type="scientific">Bugula neritina</name>
    <name type="common">Brown bryozoan</name>
    <name type="synonym">Sertularia neritina</name>
    <dbReference type="NCBI Taxonomy" id="10212"/>
    <lineage>
        <taxon>Eukaryota</taxon>
        <taxon>Metazoa</taxon>
        <taxon>Spiralia</taxon>
        <taxon>Lophotrochozoa</taxon>
        <taxon>Bryozoa</taxon>
        <taxon>Gymnolaemata</taxon>
        <taxon>Cheilostomatida</taxon>
        <taxon>Flustrina</taxon>
        <taxon>Buguloidea</taxon>
        <taxon>Bugulidae</taxon>
        <taxon>Bugula</taxon>
    </lineage>
</organism>
<evidence type="ECO:0000256" key="8">
    <source>
        <dbReference type="SAM" id="MobiDB-lite"/>
    </source>
</evidence>
<feature type="domain" description="BHLH" evidence="9">
    <location>
        <begin position="258"/>
        <end position="311"/>
    </location>
</feature>
<dbReference type="Proteomes" id="UP000593567">
    <property type="component" value="Unassembled WGS sequence"/>
</dbReference>
<sequence>MNESGIEIDIGSLMADDDFPAYDGQLGELKSSSFVDRTLRTEVKHASTPLKIDLKMQLQKQQLEDQLQRSNRNASTPAFSQSTAINMPITVSALSSPIPHKVVEVKTGLLHPTKYYLQQTRNSQIQSYLSESLKNGNRMGPHSMPAAQHTDQMNGSPYATSRAAHNSSSMPDATSPLSVISSSVASGGSPSEVDEILGDILGLEQADAAKDQDLNMILQLSSTVPHNMESGSADLTQSKVSLSAPVYNDLTAWSKDRQKKDNHNQIERRRRYNINDRIKELGTLLPSTSDPDFRQNKGTILKASVDYIRDLKRDQQRLKLLEEQMKEKDRQNRLIMLRLQLHPYTVQLVTPLYCTASYTPILYS</sequence>
<comment type="similarity">
    <text evidence="2">Belongs to the MiT/TFE family.</text>
</comment>
<feature type="coiled-coil region" evidence="7">
    <location>
        <begin position="304"/>
        <end position="338"/>
    </location>
</feature>
<dbReference type="GO" id="GO:0005634">
    <property type="term" value="C:nucleus"/>
    <property type="evidence" value="ECO:0007669"/>
    <property type="project" value="UniProtKB-SubCell"/>
</dbReference>
<dbReference type="GO" id="GO:0000978">
    <property type="term" value="F:RNA polymerase II cis-regulatory region sequence-specific DNA binding"/>
    <property type="evidence" value="ECO:0007669"/>
    <property type="project" value="TreeGrafter"/>
</dbReference>
<name>A0A7J7JDG4_BUGNE</name>
<dbReference type="AlphaFoldDB" id="A0A7J7JDG4"/>
<dbReference type="Pfam" id="PF00010">
    <property type="entry name" value="HLH"/>
    <property type="match status" value="1"/>
</dbReference>
<reference evidence="10" key="1">
    <citation type="submission" date="2020-06" db="EMBL/GenBank/DDBJ databases">
        <title>Draft genome of Bugula neritina, a colonial animal packing powerful symbionts and potential medicines.</title>
        <authorList>
            <person name="Rayko M."/>
        </authorList>
    </citation>
    <scope>NUCLEOTIDE SEQUENCE [LARGE SCALE GENOMIC DNA]</scope>
    <source>
        <strain evidence="10">Kwan_BN1</strain>
    </source>
</reference>
<dbReference type="CDD" id="cd11397">
    <property type="entry name" value="bHLHzip_MITF_like"/>
    <property type="match status" value="1"/>
</dbReference>
<gene>
    <name evidence="10" type="ORF">EB796_018284</name>
</gene>
<dbReference type="GO" id="GO:0046983">
    <property type="term" value="F:protein dimerization activity"/>
    <property type="evidence" value="ECO:0007669"/>
    <property type="project" value="InterPro"/>
</dbReference>
<dbReference type="InterPro" id="IPR036638">
    <property type="entry name" value="HLH_DNA-bd_sf"/>
</dbReference>
<comment type="subcellular location">
    <subcellularLocation>
        <location evidence="1">Nucleus</location>
    </subcellularLocation>
</comment>
<keyword evidence="11" id="KW-1185">Reference proteome</keyword>
<keyword evidence="7" id="KW-0175">Coiled coil</keyword>
<dbReference type="GO" id="GO:0000981">
    <property type="term" value="F:DNA-binding transcription factor activity, RNA polymerase II-specific"/>
    <property type="evidence" value="ECO:0007669"/>
    <property type="project" value="TreeGrafter"/>
</dbReference>
<accession>A0A7J7JDG4</accession>
<keyword evidence="6" id="KW-0539">Nucleus</keyword>
<dbReference type="SMART" id="SM00353">
    <property type="entry name" value="HLH"/>
    <property type="match status" value="1"/>
</dbReference>
<dbReference type="InterPro" id="IPR011598">
    <property type="entry name" value="bHLH_dom"/>
</dbReference>
<feature type="compositionally biased region" description="Polar residues" evidence="8">
    <location>
        <begin position="149"/>
        <end position="172"/>
    </location>
</feature>
<dbReference type="OrthoDB" id="6242697at2759"/>
<feature type="compositionally biased region" description="Low complexity" evidence="8">
    <location>
        <begin position="175"/>
        <end position="188"/>
    </location>
</feature>
<dbReference type="Gene3D" id="4.10.280.10">
    <property type="entry name" value="Helix-loop-helix DNA-binding domain"/>
    <property type="match status" value="1"/>
</dbReference>
<comment type="caution">
    <text evidence="10">The sequence shown here is derived from an EMBL/GenBank/DDBJ whole genome shotgun (WGS) entry which is preliminary data.</text>
</comment>
<dbReference type="PANTHER" id="PTHR45776:SF2">
    <property type="entry name" value="MIP04163P"/>
    <property type="match status" value="1"/>
</dbReference>
<evidence type="ECO:0000256" key="4">
    <source>
        <dbReference type="ARBA" id="ARBA00023125"/>
    </source>
</evidence>
<evidence type="ECO:0000256" key="5">
    <source>
        <dbReference type="ARBA" id="ARBA00023163"/>
    </source>
</evidence>
<keyword evidence="4" id="KW-0238">DNA-binding</keyword>
<dbReference type="SUPFAM" id="SSF47459">
    <property type="entry name" value="HLH, helix-loop-helix DNA-binding domain"/>
    <property type="match status" value="1"/>
</dbReference>
<evidence type="ECO:0000313" key="11">
    <source>
        <dbReference type="Proteomes" id="UP000593567"/>
    </source>
</evidence>
<dbReference type="PANTHER" id="PTHR45776">
    <property type="entry name" value="MIP04163P"/>
    <property type="match status" value="1"/>
</dbReference>
<evidence type="ECO:0000256" key="6">
    <source>
        <dbReference type="ARBA" id="ARBA00023242"/>
    </source>
</evidence>
<dbReference type="InterPro" id="IPR031867">
    <property type="entry name" value="MiT/TFE_N"/>
</dbReference>
<evidence type="ECO:0000256" key="2">
    <source>
        <dbReference type="ARBA" id="ARBA00008289"/>
    </source>
</evidence>
<proteinExistence type="inferred from homology"/>
<evidence type="ECO:0000256" key="3">
    <source>
        <dbReference type="ARBA" id="ARBA00023015"/>
    </source>
</evidence>
<evidence type="ECO:0000313" key="10">
    <source>
        <dbReference type="EMBL" id="KAF6023418.1"/>
    </source>
</evidence>
<feature type="region of interest" description="Disordered" evidence="8">
    <location>
        <begin position="133"/>
        <end position="188"/>
    </location>
</feature>
<dbReference type="PROSITE" id="PS50888">
    <property type="entry name" value="BHLH"/>
    <property type="match status" value="1"/>
</dbReference>
<evidence type="ECO:0000256" key="7">
    <source>
        <dbReference type="SAM" id="Coils"/>
    </source>
</evidence>
<evidence type="ECO:0000256" key="1">
    <source>
        <dbReference type="ARBA" id="ARBA00004123"/>
    </source>
</evidence>
<dbReference type="Pfam" id="PF15951">
    <property type="entry name" value="MITF_TFEB_C_3_N"/>
    <property type="match status" value="1"/>
</dbReference>
<keyword evidence="3" id="KW-0805">Transcription regulation</keyword>